<dbReference type="InterPro" id="IPR022742">
    <property type="entry name" value="Hydrolase_4"/>
</dbReference>
<dbReference type="PANTHER" id="PTHR12277">
    <property type="entry name" value="ALPHA/BETA HYDROLASE DOMAIN-CONTAINING PROTEIN"/>
    <property type="match status" value="1"/>
</dbReference>
<evidence type="ECO:0000313" key="3">
    <source>
        <dbReference type="EMBL" id="SMD45436.1"/>
    </source>
</evidence>
<evidence type="ECO:0000259" key="2">
    <source>
        <dbReference type="Pfam" id="PF12146"/>
    </source>
</evidence>
<dbReference type="Gene3D" id="3.40.50.1820">
    <property type="entry name" value="alpha/beta hydrolase"/>
    <property type="match status" value="1"/>
</dbReference>
<dbReference type="RefSeq" id="WP_197687248.1">
    <property type="nucleotide sequence ID" value="NZ_LT838813.1"/>
</dbReference>
<evidence type="ECO:0000313" key="4">
    <source>
        <dbReference type="Proteomes" id="UP000192333"/>
    </source>
</evidence>
<keyword evidence="1" id="KW-0472">Membrane</keyword>
<dbReference type="Proteomes" id="UP000192333">
    <property type="component" value="Chromosome I"/>
</dbReference>
<dbReference type="PANTHER" id="PTHR12277:SF81">
    <property type="entry name" value="PROTEIN ABHD13"/>
    <property type="match status" value="1"/>
</dbReference>
<evidence type="ECO:0000256" key="1">
    <source>
        <dbReference type="SAM" id="Phobius"/>
    </source>
</evidence>
<sequence length="267" mass="30738">MMGKLLYFLIVIVGIYMIVCVAFYYFQEKLIFFPETLNKNHQFDFRQKFEERNFETADGKLLHGILFKTDNTKGLIFYLHGNAGSIDGWGQVAATYTELNYDIFILDYRGYGKSEGKITSQKQLFEDNQMIYDQLKKEYNEQDIIILGYSIGTGMAAYLASENNPKRLILQAPFYSLTDLAGQLFPILPSFIIRYKFANHQYLENCTMPITIFHGNQDEVIPYKSSLRLKEALKSKVDLIILDGVGHNGITESAAYKRELKNILGTF</sequence>
<dbReference type="STRING" id="758820.SAMN00777080_4087"/>
<keyword evidence="1" id="KW-0812">Transmembrane</keyword>
<dbReference type="Pfam" id="PF12146">
    <property type="entry name" value="Hydrolase_4"/>
    <property type="match status" value="1"/>
</dbReference>
<reference evidence="4" key="1">
    <citation type="submission" date="2017-04" db="EMBL/GenBank/DDBJ databases">
        <authorList>
            <person name="Varghese N."/>
            <person name="Submissions S."/>
        </authorList>
    </citation>
    <scope>NUCLEOTIDE SEQUENCE [LARGE SCALE GENOMIC DNA]</scope>
    <source>
        <strain evidence="4">DSM 16537</strain>
    </source>
</reference>
<name>A0A1W2HA56_9BACT</name>
<feature type="domain" description="Serine aminopeptidase S33" evidence="2">
    <location>
        <begin position="71"/>
        <end position="180"/>
    </location>
</feature>
<keyword evidence="1" id="KW-1133">Transmembrane helix</keyword>
<accession>A0A1W2HA56</accession>
<dbReference type="SUPFAM" id="SSF53474">
    <property type="entry name" value="alpha/beta-Hydrolases"/>
    <property type="match status" value="1"/>
</dbReference>
<proteinExistence type="predicted"/>
<organism evidence="3 4">
    <name type="scientific">Aquiflexum balticum DSM 16537</name>
    <dbReference type="NCBI Taxonomy" id="758820"/>
    <lineage>
        <taxon>Bacteria</taxon>
        <taxon>Pseudomonadati</taxon>
        <taxon>Bacteroidota</taxon>
        <taxon>Cytophagia</taxon>
        <taxon>Cytophagales</taxon>
        <taxon>Cyclobacteriaceae</taxon>
        <taxon>Aquiflexum</taxon>
    </lineage>
</organism>
<protein>
    <recommendedName>
        <fullName evidence="2">Serine aminopeptidase S33 domain-containing protein</fullName>
    </recommendedName>
</protein>
<dbReference type="EMBL" id="LT838813">
    <property type="protein sequence ID" value="SMD45436.1"/>
    <property type="molecule type" value="Genomic_DNA"/>
</dbReference>
<keyword evidence="4" id="KW-1185">Reference proteome</keyword>
<dbReference type="InterPro" id="IPR029058">
    <property type="entry name" value="AB_hydrolase_fold"/>
</dbReference>
<feature type="transmembrane region" description="Helical" evidence="1">
    <location>
        <begin position="6"/>
        <end position="26"/>
    </location>
</feature>
<dbReference type="AlphaFoldDB" id="A0A1W2HA56"/>
<gene>
    <name evidence="3" type="ORF">SAMN00777080_4087</name>
</gene>